<dbReference type="EMBL" id="QGGH01000028">
    <property type="protein sequence ID" value="PWJ85137.1"/>
    <property type="molecule type" value="Genomic_DNA"/>
</dbReference>
<dbReference type="AlphaFoldDB" id="A0A8E2W5A5"/>
<gene>
    <name evidence="1" type="ORF">C8D77_12817</name>
</gene>
<name>A0A8E2W5A5_RHILI</name>
<protein>
    <submittedName>
        <fullName evidence="1">Uncharacterized protein</fullName>
    </submittedName>
</protein>
<dbReference type="Proteomes" id="UP000245631">
    <property type="component" value="Unassembled WGS sequence"/>
</dbReference>
<comment type="caution">
    <text evidence="1">The sequence shown here is derived from an EMBL/GenBank/DDBJ whole genome shotgun (WGS) entry which is preliminary data.</text>
</comment>
<proteinExistence type="predicted"/>
<evidence type="ECO:0000313" key="1">
    <source>
        <dbReference type="EMBL" id="PWJ85137.1"/>
    </source>
</evidence>
<reference evidence="1 2" key="1">
    <citation type="submission" date="2018-05" db="EMBL/GenBank/DDBJ databases">
        <title>Genomic Encyclopedia of Type Strains, Phase IV (KMG-IV): sequencing the most valuable type-strain genomes for metagenomic binning, comparative biology and taxonomic classification.</title>
        <authorList>
            <person name="Goeker M."/>
        </authorList>
    </citation>
    <scope>NUCLEOTIDE SEQUENCE [LARGE SCALE GENOMIC DNA]</scope>
    <source>
        <strain evidence="1 2">DSM 2626</strain>
    </source>
</reference>
<evidence type="ECO:0000313" key="2">
    <source>
        <dbReference type="Proteomes" id="UP000245631"/>
    </source>
</evidence>
<sequence length="47" mass="5247">MDADGNRIVFQKQDGASMLRLKIAAGKGLQRVGRRFGSRWLDKAATR</sequence>
<accession>A0A8E2W5A5</accession>
<organism evidence="1 2">
    <name type="scientific">Rhizobium loti</name>
    <name type="common">Mesorhizobium loti</name>
    <dbReference type="NCBI Taxonomy" id="381"/>
    <lineage>
        <taxon>Bacteria</taxon>
        <taxon>Pseudomonadati</taxon>
        <taxon>Pseudomonadota</taxon>
        <taxon>Alphaproteobacteria</taxon>
        <taxon>Hyphomicrobiales</taxon>
        <taxon>Phyllobacteriaceae</taxon>
        <taxon>Mesorhizobium</taxon>
    </lineage>
</organism>